<comment type="cofactor">
    <cofactor evidence="6">
        <name>[4Fe-4S] cluster</name>
        <dbReference type="ChEBI" id="CHEBI:49883"/>
    </cofactor>
    <text evidence="6">Binds 2 [4Fe-4S] clusters.</text>
</comment>
<evidence type="ECO:0000256" key="4">
    <source>
        <dbReference type="ARBA" id="ARBA00023004"/>
    </source>
</evidence>
<evidence type="ECO:0000313" key="9">
    <source>
        <dbReference type="Proteomes" id="UP000630528"/>
    </source>
</evidence>
<dbReference type="Proteomes" id="UP000630528">
    <property type="component" value="Unassembled WGS sequence"/>
</dbReference>
<dbReference type="FunFam" id="1.10.1060.10:FF:000012">
    <property type="entry name" value="Glycolate oxidase iron-sulfur subunit"/>
    <property type="match status" value="1"/>
</dbReference>
<evidence type="ECO:0000256" key="1">
    <source>
        <dbReference type="ARBA" id="ARBA00022485"/>
    </source>
</evidence>
<dbReference type="PROSITE" id="PS00198">
    <property type="entry name" value="4FE4S_FER_1"/>
    <property type="match status" value="1"/>
</dbReference>
<reference evidence="8" key="1">
    <citation type="journal article" date="2012" name="J. Microbiol. Biotechnol.">
        <title>Ramlibacter ginsenosidimutans sp. nov., with ginsenoside-converting activity.</title>
        <authorList>
            <person name="Wang L."/>
            <person name="An D.S."/>
            <person name="Kim S.G."/>
            <person name="Jin F.X."/>
            <person name="Kim S.C."/>
            <person name="Lee S.T."/>
            <person name="Im W.T."/>
        </authorList>
    </citation>
    <scope>NUCLEOTIDE SEQUENCE</scope>
    <source>
        <strain evidence="8">KACC 17527</strain>
    </source>
</reference>
<keyword evidence="9" id="KW-1185">Reference proteome</keyword>
<dbReference type="RefSeq" id="WP_201166841.1">
    <property type="nucleotide sequence ID" value="NZ_JAEPWM010000001.1"/>
</dbReference>
<gene>
    <name evidence="8" type="primary">glcF</name>
    <name evidence="8" type="ORF">JJB11_05345</name>
</gene>
<accession>A0A934WK97</accession>
<keyword evidence="3" id="KW-0677">Repeat</keyword>
<dbReference type="Pfam" id="PF13183">
    <property type="entry name" value="Fer4_8"/>
    <property type="match status" value="1"/>
</dbReference>
<evidence type="ECO:0000313" key="8">
    <source>
        <dbReference type="EMBL" id="MBK6005509.1"/>
    </source>
</evidence>
<comment type="catalytic activity">
    <reaction evidence="6">
        <text>glycolate + A = glyoxylate + AH2</text>
        <dbReference type="Rhea" id="RHEA:21264"/>
        <dbReference type="ChEBI" id="CHEBI:13193"/>
        <dbReference type="ChEBI" id="CHEBI:17499"/>
        <dbReference type="ChEBI" id="CHEBI:29805"/>
        <dbReference type="ChEBI" id="CHEBI:36655"/>
        <dbReference type="EC" id="1.1.99.14"/>
    </reaction>
</comment>
<keyword evidence="6" id="KW-0249">Electron transport</keyword>
<comment type="function">
    <text evidence="6">Component of a complex that catalyzes the oxidation of glycolate to glyoxylate.</text>
</comment>
<comment type="caution">
    <text evidence="8">The sequence shown here is derived from an EMBL/GenBank/DDBJ whole genome shotgun (WGS) entry which is preliminary data.</text>
</comment>
<dbReference type="Gene3D" id="1.10.1060.10">
    <property type="entry name" value="Alpha-helical ferredoxin"/>
    <property type="match status" value="1"/>
</dbReference>
<evidence type="ECO:0000256" key="6">
    <source>
        <dbReference type="PIRNR" id="PIRNR000139"/>
    </source>
</evidence>
<keyword evidence="6" id="KW-0813">Transport</keyword>
<evidence type="ECO:0000256" key="5">
    <source>
        <dbReference type="ARBA" id="ARBA00023014"/>
    </source>
</evidence>
<dbReference type="GO" id="GO:0051539">
    <property type="term" value="F:4 iron, 4 sulfur cluster binding"/>
    <property type="evidence" value="ECO:0007669"/>
    <property type="project" value="UniProtKB-UniRule"/>
</dbReference>
<dbReference type="SUPFAM" id="SSF46548">
    <property type="entry name" value="alpha-helical ferredoxin"/>
    <property type="match status" value="1"/>
</dbReference>
<keyword evidence="5 6" id="KW-0411">Iron-sulfur</keyword>
<dbReference type="EMBL" id="JAEPWM010000001">
    <property type="protein sequence ID" value="MBK6005509.1"/>
    <property type="molecule type" value="Genomic_DNA"/>
</dbReference>
<comment type="catalytic activity">
    <reaction evidence="6">
        <text>(R)-lactate + A = pyruvate + AH2</text>
        <dbReference type="Rhea" id="RHEA:15089"/>
        <dbReference type="ChEBI" id="CHEBI:13193"/>
        <dbReference type="ChEBI" id="CHEBI:15361"/>
        <dbReference type="ChEBI" id="CHEBI:16004"/>
        <dbReference type="ChEBI" id="CHEBI:17499"/>
    </reaction>
</comment>
<dbReference type="GO" id="GO:0046872">
    <property type="term" value="F:metal ion binding"/>
    <property type="evidence" value="ECO:0007669"/>
    <property type="project" value="UniProtKB-UniRule"/>
</dbReference>
<dbReference type="GO" id="GO:0019154">
    <property type="term" value="F:glycolate dehydrogenase activity"/>
    <property type="evidence" value="ECO:0007669"/>
    <property type="project" value="UniProtKB-EC"/>
</dbReference>
<evidence type="ECO:0000256" key="2">
    <source>
        <dbReference type="ARBA" id="ARBA00022723"/>
    </source>
</evidence>
<keyword evidence="4 6" id="KW-0408">Iron</keyword>
<proteinExistence type="predicted"/>
<dbReference type="PIRSF" id="PIRSF000139">
    <property type="entry name" value="Glc_ox_4Fe-4S"/>
    <property type="match status" value="1"/>
</dbReference>
<keyword evidence="2 6" id="KW-0479">Metal-binding</keyword>
<dbReference type="InterPro" id="IPR012257">
    <property type="entry name" value="Glc_ox_4Fe-4S"/>
</dbReference>
<dbReference type="PANTHER" id="PTHR32479">
    <property type="entry name" value="GLYCOLATE OXIDASE IRON-SULFUR SUBUNIT"/>
    <property type="match status" value="1"/>
</dbReference>
<keyword evidence="8" id="KW-0560">Oxidoreductase</keyword>
<dbReference type="NCBIfam" id="NF008434">
    <property type="entry name" value="PRK11274.1"/>
    <property type="match status" value="1"/>
</dbReference>
<name>A0A934WK97_9BURK</name>
<feature type="domain" description="4Fe-4S ferredoxin-type" evidence="7">
    <location>
        <begin position="66"/>
        <end position="89"/>
    </location>
</feature>
<dbReference type="PANTHER" id="PTHR32479:SF17">
    <property type="entry name" value="GLYCOLATE OXIDASE IRON-SULFUR SUBUNIT"/>
    <property type="match status" value="1"/>
</dbReference>
<protein>
    <recommendedName>
        <fullName evidence="6">Glycolate oxidase iron-sulfur subunit</fullName>
        <ecNumber evidence="6">1.1.99.14</ecNumber>
    </recommendedName>
</protein>
<dbReference type="InterPro" id="IPR017896">
    <property type="entry name" value="4Fe4S_Fe-S-bd"/>
</dbReference>
<dbReference type="EC" id="1.1.99.14" evidence="6"/>
<dbReference type="AlphaFoldDB" id="A0A934WK97"/>
<sequence>MQTHLSPEFQGTPEGEEAEAILRKCVHCGFCTATCPTYQVLGDELDGPRGRIYLMKQVLEGEQPTRKTQLHLDRCLTCRNCESTCPSGVDYGRLVDIGRAIVDRKVPRGVPSRALRMALGDGLSSPLFKPAMRLGQAVRGLLPARLREKVPPRQEAGRRPSATHARKVLMLAGCVQPAMMPNINTATARVLDAAGIQTVVAAEAGCCGALKFHLNDQDGGRAQMRRNIDAWWPFVERGEVEAIVMNASGCGVTVREYGHHLQHDPAYAAKAARISALTRDLSELLPDLVPVLKDKVRPQAGVFAYHAPCTLQHGQKLRGGVEQGLAALGFTVRVAINESHLCCGSAGTYSVLHPDIAHTLRDRKLGHLDVLEPQAILSANIGCIQHLQGGTQLPVRHWIEVLDAALAPA</sequence>
<keyword evidence="1 6" id="KW-0004">4Fe-4S</keyword>
<feature type="domain" description="4Fe-4S ferredoxin-type" evidence="7">
    <location>
        <begin position="16"/>
        <end position="47"/>
    </location>
</feature>
<dbReference type="InterPro" id="IPR009051">
    <property type="entry name" value="Helical_ferredxn"/>
</dbReference>
<dbReference type="Pfam" id="PF02754">
    <property type="entry name" value="CCG"/>
    <property type="match status" value="2"/>
</dbReference>
<reference evidence="8" key="2">
    <citation type="submission" date="2021-01" db="EMBL/GenBank/DDBJ databases">
        <authorList>
            <person name="Kang M."/>
        </authorList>
    </citation>
    <scope>NUCLEOTIDE SEQUENCE</scope>
    <source>
        <strain evidence="8">KACC 17527</strain>
    </source>
</reference>
<dbReference type="InterPro" id="IPR017900">
    <property type="entry name" value="4Fe4S_Fe_S_CS"/>
</dbReference>
<evidence type="ECO:0000256" key="3">
    <source>
        <dbReference type="ARBA" id="ARBA00022737"/>
    </source>
</evidence>
<dbReference type="PROSITE" id="PS51379">
    <property type="entry name" value="4FE4S_FER_2"/>
    <property type="match status" value="2"/>
</dbReference>
<evidence type="ECO:0000259" key="7">
    <source>
        <dbReference type="PROSITE" id="PS51379"/>
    </source>
</evidence>
<organism evidence="8 9">
    <name type="scientific">Ramlibacter ginsenosidimutans</name>
    <dbReference type="NCBI Taxonomy" id="502333"/>
    <lineage>
        <taxon>Bacteria</taxon>
        <taxon>Pseudomonadati</taxon>
        <taxon>Pseudomonadota</taxon>
        <taxon>Betaproteobacteria</taxon>
        <taxon>Burkholderiales</taxon>
        <taxon>Comamonadaceae</taxon>
        <taxon>Ramlibacter</taxon>
    </lineage>
</organism>
<dbReference type="InterPro" id="IPR004017">
    <property type="entry name" value="Cys_rich_dom"/>
</dbReference>